<feature type="compositionally biased region" description="Low complexity" evidence="1">
    <location>
        <begin position="305"/>
        <end position="317"/>
    </location>
</feature>
<comment type="caution">
    <text evidence="2">The sequence shown here is derived from an EMBL/GenBank/DDBJ whole genome shotgun (WGS) entry which is preliminary data.</text>
</comment>
<organism evidence="2 3">
    <name type="scientific">Pleurodeles waltl</name>
    <name type="common">Iberian ribbed newt</name>
    <dbReference type="NCBI Taxonomy" id="8319"/>
    <lineage>
        <taxon>Eukaryota</taxon>
        <taxon>Metazoa</taxon>
        <taxon>Chordata</taxon>
        <taxon>Craniata</taxon>
        <taxon>Vertebrata</taxon>
        <taxon>Euteleostomi</taxon>
        <taxon>Amphibia</taxon>
        <taxon>Batrachia</taxon>
        <taxon>Caudata</taxon>
        <taxon>Salamandroidea</taxon>
        <taxon>Salamandridae</taxon>
        <taxon>Pleurodelinae</taxon>
        <taxon>Pleurodeles</taxon>
    </lineage>
</organism>
<feature type="region of interest" description="Disordered" evidence="1">
    <location>
        <begin position="185"/>
        <end position="582"/>
    </location>
</feature>
<sequence length="600" mass="62579">MARPDGRAAPEVSMRAHLLPPAQPGLQEFGCVLADGPLRHSVRTNSQEGPKSSSGLLRTGYAGPPRGPVVQWFSTGRPGPGWRGRLLSPSSDGSLLRTWLPREQTAAPGPASTVHRSIGHTWSVWGWTAWPASAVVSSKELPTPPGTVRLAGLPFLGRPFPAERRPSSPAACALPAVRPEWKGVGWRQVPGSRPPAVRAPECRRPPPPPPSTFSPAARNDRSVGRPFRSRPAGTPCVPRSGCASARPPLSCGGGRCPPVPVRLPCPGRSETGTRLTPLQQVRLPGEPAEGSLTAERPERPRAPARKPSAASQNATPPGTGPGPRPGASLAGGAVRGRRGARERGPGVGAGSSGQEDLTLSRGRDRGAEGGRAPPRLRTLRERQGGKVKPLPRRNPRPPGTTLGGENRIEVPPRAWTTPESPAVLGRQGGLGEEEPGPAREPRLHPTRAGGWASPGRLARLGAARLETEDSRPRPRPPPPLVARYPGPSTGPRVSKTRAAPPGPPGGTGGGGAARAPSRSGNTPCPRGGGRLPGQAPGNVLGIVEADSEEGKPDGVPGRHAAQSADGRRRLPPASPAPAGGRTLRKVACDSWRWITRLARR</sequence>
<feature type="region of interest" description="Disordered" evidence="1">
    <location>
        <begin position="40"/>
        <end position="61"/>
    </location>
</feature>
<reference evidence="2" key="1">
    <citation type="journal article" date="2022" name="bioRxiv">
        <title>Sequencing and chromosome-scale assembly of the giantPleurodeles waltlgenome.</title>
        <authorList>
            <person name="Brown T."/>
            <person name="Elewa A."/>
            <person name="Iarovenko S."/>
            <person name="Subramanian E."/>
            <person name="Araus A.J."/>
            <person name="Petzold A."/>
            <person name="Susuki M."/>
            <person name="Suzuki K.-i.T."/>
            <person name="Hayashi T."/>
            <person name="Toyoda A."/>
            <person name="Oliveira C."/>
            <person name="Osipova E."/>
            <person name="Leigh N.D."/>
            <person name="Simon A."/>
            <person name="Yun M.H."/>
        </authorList>
    </citation>
    <scope>NUCLEOTIDE SEQUENCE</scope>
    <source>
        <strain evidence="2">20211129_DDA</strain>
        <tissue evidence="2">Liver</tissue>
    </source>
</reference>
<dbReference type="Proteomes" id="UP001066276">
    <property type="component" value="Chromosome 2_2"/>
</dbReference>
<accession>A0AAV7URE6</accession>
<name>A0AAV7URE6_PLEWA</name>
<evidence type="ECO:0000313" key="3">
    <source>
        <dbReference type="Proteomes" id="UP001066276"/>
    </source>
</evidence>
<feature type="compositionally biased region" description="Polar residues" evidence="1">
    <location>
        <begin position="270"/>
        <end position="279"/>
    </location>
</feature>
<evidence type="ECO:0008006" key="4">
    <source>
        <dbReference type="Google" id="ProtNLM"/>
    </source>
</evidence>
<gene>
    <name evidence="2" type="ORF">NDU88_000482</name>
</gene>
<evidence type="ECO:0000313" key="2">
    <source>
        <dbReference type="EMBL" id="KAJ1191166.1"/>
    </source>
</evidence>
<dbReference type="EMBL" id="JANPWB010000004">
    <property type="protein sequence ID" value="KAJ1191166.1"/>
    <property type="molecule type" value="Genomic_DNA"/>
</dbReference>
<protein>
    <recommendedName>
        <fullName evidence="4">Basic proline-rich protein-like</fullName>
    </recommendedName>
</protein>
<feature type="compositionally biased region" description="Polar residues" evidence="1">
    <location>
        <begin position="43"/>
        <end position="56"/>
    </location>
</feature>
<keyword evidence="3" id="KW-1185">Reference proteome</keyword>
<evidence type="ECO:0000256" key="1">
    <source>
        <dbReference type="SAM" id="MobiDB-lite"/>
    </source>
</evidence>
<proteinExistence type="predicted"/>
<dbReference type="AlphaFoldDB" id="A0AAV7URE6"/>